<protein>
    <submittedName>
        <fullName evidence="1">Uncharacterized protein</fullName>
    </submittedName>
</protein>
<evidence type="ECO:0000313" key="1">
    <source>
        <dbReference type="EMBL" id="SPZ91898.1"/>
    </source>
</evidence>
<sequence>MGKYVLLILLSMGFYAVEAQVTTISINKENFQSSGFPFKGKRVLQVERLQTPKEDNYIVFSKEERGADPDKLYVQQFQQIDGMWQLVADELISEEGIVTSVWESRKAFFDADRDGKLDALFIYSRHPKDDLQKQLSCIGLVLYKNKFYRLRAEEADGYSQTTFSDNYASLPVEVKENVERYWNNLDKR</sequence>
<proteinExistence type="predicted"/>
<reference evidence="1 2" key="1">
    <citation type="submission" date="2018-06" db="EMBL/GenBank/DDBJ databases">
        <authorList>
            <consortium name="Pathogen Informatics"/>
            <person name="Doyle S."/>
        </authorList>
    </citation>
    <scope>NUCLEOTIDE SEQUENCE [LARGE SCALE GENOMIC DNA]</scope>
    <source>
        <strain evidence="1 2">NCTC11343</strain>
    </source>
</reference>
<dbReference type="GeneID" id="97182275"/>
<evidence type="ECO:0000313" key="2">
    <source>
        <dbReference type="Proteomes" id="UP000251241"/>
    </source>
</evidence>
<dbReference type="EMBL" id="UAUU01000011">
    <property type="protein sequence ID" value="SPZ91898.1"/>
    <property type="molecule type" value="Genomic_DNA"/>
</dbReference>
<gene>
    <name evidence="1" type="ORF">NCTC11343_03942</name>
</gene>
<organism evidence="1 2">
    <name type="scientific">Sphingobacterium multivorum</name>
    <dbReference type="NCBI Taxonomy" id="28454"/>
    <lineage>
        <taxon>Bacteria</taxon>
        <taxon>Pseudomonadati</taxon>
        <taxon>Bacteroidota</taxon>
        <taxon>Sphingobacteriia</taxon>
        <taxon>Sphingobacteriales</taxon>
        <taxon>Sphingobacteriaceae</taxon>
        <taxon>Sphingobacterium</taxon>
    </lineage>
</organism>
<dbReference type="AlphaFoldDB" id="A0A2X2JDG4"/>
<name>A0A2X2JDG4_SPHMU</name>
<accession>A0A2X2JDG4</accession>
<dbReference type="Proteomes" id="UP000251241">
    <property type="component" value="Unassembled WGS sequence"/>
</dbReference>
<dbReference type="RefSeq" id="WP_070566135.1">
    <property type="nucleotide sequence ID" value="NZ_CP068089.1"/>
</dbReference>